<gene>
    <name evidence="2" type="ORF">Vau01_120720</name>
</gene>
<dbReference type="Pfam" id="PF11774">
    <property type="entry name" value="Lsr2"/>
    <property type="match status" value="1"/>
</dbReference>
<evidence type="ECO:0000313" key="2">
    <source>
        <dbReference type="EMBL" id="GIJ64556.1"/>
    </source>
</evidence>
<dbReference type="EMBL" id="BOPG01000121">
    <property type="protein sequence ID" value="GIJ64556.1"/>
    <property type="molecule type" value="Genomic_DNA"/>
</dbReference>
<dbReference type="InterPro" id="IPR042261">
    <property type="entry name" value="Lsr2-like_dimerization"/>
</dbReference>
<reference evidence="2" key="1">
    <citation type="submission" date="2021-01" db="EMBL/GenBank/DDBJ databases">
        <title>Whole genome shotgun sequence of Virgisporangium aurantiacum NBRC 16421.</title>
        <authorList>
            <person name="Komaki H."/>
            <person name="Tamura T."/>
        </authorList>
    </citation>
    <scope>NUCLEOTIDE SEQUENCE</scope>
    <source>
        <strain evidence="2">NBRC 16421</strain>
    </source>
</reference>
<sequence>MATVIRTIVTDDLDASAEGVDTYRFALEGADYEIDLSEANRDRLRAALAPFIAAGRRLPRQHRLAARTDRTTSEIRTWWKANTSRTDLPAFRNRGVIPRQVQAAYQAAYQASQPAGPATTSD</sequence>
<comment type="caution">
    <text evidence="2">The sequence shown here is derived from an EMBL/GenBank/DDBJ whole genome shotgun (WGS) entry which is preliminary data.</text>
</comment>
<organism evidence="2 3">
    <name type="scientific">Virgisporangium aurantiacum</name>
    <dbReference type="NCBI Taxonomy" id="175570"/>
    <lineage>
        <taxon>Bacteria</taxon>
        <taxon>Bacillati</taxon>
        <taxon>Actinomycetota</taxon>
        <taxon>Actinomycetes</taxon>
        <taxon>Micromonosporales</taxon>
        <taxon>Micromonosporaceae</taxon>
        <taxon>Virgisporangium</taxon>
    </lineage>
</organism>
<dbReference type="GO" id="GO:0003677">
    <property type="term" value="F:DNA binding"/>
    <property type="evidence" value="ECO:0007669"/>
    <property type="project" value="InterPro"/>
</dbReference>
<dbReference type="Gene3D" id="3.30.60.230">
    <property type="entry name" value="Lsr2, dimerization domain"/>
    <property type="match status" value="1"/>
</dbReference>
<feature type="domain" description="Lsr2 dimerization" evidence="1">
    <location>
        <begin position="1"/>
        <end position="58"/>
    </location>
</feature>
<dbReference type="RefSeq" id="WP_204013497.1">
    <property type="nucleotide sequence ID" value="NZ_BOPG01000121.1"/>
</dbReference>
<name>A0A8J4E7H3_9ACTN</name>
<evidence type="ECO:0000313" key="3">
    <source>
        <dbReference type="Proteomes" id="UP000612585"/>
    </source>
</evidence>
<dbReference type="InterPro" id="IPR024412">
    <property type="entry name" value="Lsr2_dim_dom"/>
</dbReference>
<accession>A0A8J4E7H3</accession>
<dbReference type="Proteomes" id="UP000612585">
    <property type="component" value="Unassembled WGS sequence"/>
</dbReference>
<proteinExistence type="predicted"/>
<protein>
    <submittedName>
        <fullName evidence="2">Lsr2 family protein</fullName>
    </submittedName>
</protein>
<keyword evidence="3" id="KW-1185">Reference proteome</keyword>
<evidence type="ECO:0000259" key="1">
    <source>
        <dbReference type="Pfam" id="PF11774"/>
    </source>
</evidence>
<dbReference type="AlphaFoldDB" id="A0A8J4E7H3"/>